<name>A0A0E9U3Z1_ANGAN</name>
<accession>A0A0E9U3Z1</accession>
<dbReference type="EMBL" id="GBXM01048702">
    <property type="protein sequence ID" value="JAH59875.1"/>
    <property type="molecule type" value="Transcribed_RNA"/>
</dbReference>
<keyword evidence="1" id="KW-0732">Signal</keyword>
<feature type="chain" id="PRO_5012926730" evidence="1">
    <location>
        <begin position="16"/>
        <end position="48"/>
    </location>
</feature>
<sequence>MLEVGLLVMLSCSAGLLLEDNPSIRAITLGHGHIFATMSLTWPVTSCT</sequence>
<dbReference type="AlphaFoldDB" id="A0A0E9U3Z1"/>
<proteinExistence type="predicted"/>
<organism evidence="2">
    <name type="scientific">Anguilla anguilla</name>
    <name type="common">European freshwater eel</name>
    <name type="synonym">Muraena anguilla</name>
    <dbReference type="NCBI Taxonomy" id="7936"/>
    <lineage>
        <taxon>Eukaryota</taxon>
        <taxon>Metazoa</taxon>
        <taxon>Chordata</taxon>
        <taxon>Craniata</taxon>
        <taxon>Vertebrata</taxon>
        <taxon>Euteleostomi</taxon>
        <taxon>Actinopterygii</taxon>
        <taxon>Neopterygii</taxon>
        <taxon>Teleostei</taxon>
        <taxon>Anguilliformes</taxon>
        <taxon>Anguillidae</taxon>
        <taxon>Anguilla</taxon>
    </lineage>
</organism>
<evidence type="ECO:0000313" key="2">
    <source>
        <dbReference type="EMBL" id="JAH59875.1"/>
    </source>
</evidence>
<protein>
    <submittedName>
        <fullName evidence="2">Uncharacterized protein</fullName>
    </submittedName>
</protein>
<feature type="signal peptide" evidence="1">
    <location>
        <begin position="1"/>
        <end position="15"/>
    </location>
</feature>
<evidence type="ECO:0000256" key="1">
    <source>
        <dbReference type="SAM" id="SignalP"/>
    </source>
</evidence>
<reference evidence="2" key="1">
    <citation type="submission" date="2014-11" db="EMBL/GenBank/DDBJ databases">
        <authorList>
            <person name="Amaro Gonzalez C."/>
        </authorList>
    </citation>
    <scope>NUCLEOTIDE SEQUENCE</scope>
</reference>
<reference evidence="2" key="2">
    <citation type="journal article" date="2015" name="Fish Shellfish Immunol.">
        <title>Early steps in the European eel (Anguilla anguilla)-Vibrio vulnificus interaction in the gills: Role of the RtxA13 toxin.</title>
        <authorList>
            <person name="Callol A."/>
            <person name="Pajuelo D."/>
            <person name="Ebbesson L."/>
            <person name="Teles M."/>
            <person name="MacKenzie S."/>
            <person name="Amaro C."/>
        </authorList>
    </citation>
    <scope>NUCLEOTIDE SEQUENCE</scope>
</reference>